<dbReference type="GO" id="GO:1990351">
    <property type="term" value="C:transporter complex"/>
    <property type="evidence" value="ECO:0007669"/>
    <property type="project" value="TreeGrafter"/>
</dbReference>
<sequence>MFVTFGLVGLLAACGFQLRGDYALPFQTMSIALAPSSELYAQLKRSIEASSPTRIVDDPKDAEANLVVLGDRNEKVILTLNSAGRAREYDLVRTFSFKVSGPNNTDYISPSQITLRRDMTFNDDLVLSKESEEVLLWRDIQNDLIQQLLRRLAAAKLKAVSESGDATTP</sequence>
<evidence type="ECO:0000256" key="1">
    <source>
        <dbReference type="ARBA" id="ARBA00022729"/>
    </source>
</evidence>
<protein>
    <recommendedName>
        <fullName evidence="6">LPS-assembly lipoprotein LptE</fullName>
    </recommendedName>
</protein>
<evidence type="ECO:0000256" key="4">
    <source>
        <dbReference type="ARBA" id="ARBA00023237"/>
    </source>
</evidence>
<dbReference type="GO" id="GO:0043165">
    <property type="term" value="P:Gram-negative-bacterium-type cell outer membrane assembly"/>
    <property type="evidence" value="ECO:0007669"/>
    <property type="project" value="UniProtKB-UniRule"/>
</dbReference>
<evidence type="ECO:0000313" key="8">
    <source>
        <dbReference type="Proteomes" id="UP000061603"/>
    </source>
</evidence>
<name>A0A0C5J3W6_9PROT</name>
<dbReference type="Pfam" id="PF04390">
    <property type="entry name" value="LptE"/>
    <property type="match status" value="1"/>
</dbReference>
<dbReference type="EMBL" id="CP010554">
    <property type="protein sequence ID" value="AJP49637.1"/>
    <property type="molecule type" value="Genomic_DNA"/>
</dbReference>
<dbReference type="HOGENOM" id="CLU_103309_0_0_4"/>
<keyword evidence="8" id="KW-1185">Reference proteome</keyword>
<dbReference type="STRING" id="1565605.PG1C_11740"/>
<dbReference type="PATRIC" id="fig|1565605.3.peg.2498"/>
<organism evidence="7 8">
    <name type="scientific">Rugosibacter aromaticivorans</name>
    <dbReference type="NCBI Taxonomy" id="1565605"/>
    <lineage>
        <taxon>Bacteria</taxon>
        <taxon>Pseudomonadati</taxon>
        <taxon>Pseudomonadota</taxon>
        <taxon>Betaproteobacteria</taxon>
        <taxon>Nitrosomonadales</taxon>
        <taxon>Sterolibacteriaceae</taxon>
        <taxon>Rugosibacter</taxon>
    </lineage>
</organism>
<dbReference type="AlphaFoldDB" id="A0A0C5J3W6"/>
<reference evidence="7 8" key="1">
    <citation type="journal article" date="2015" name="Genome Announc.">
        <title>Complete Genome Sequence of a Novel Bacterium within the Family Rhodocyclaceae That Degrades Polycyclic Aromatic Hydrocarbons.</title>
        <authorList>
            <person name="Singleton D.R."/>
            <person name="Dickey A.N."/>
            <person name="Scholl E.H."/>
            <person name="Wright F.A."/>
            <person name="Aitken M.D."/>
        </authorList>
    </citation>
    <scope>NUCLEOTIDE SEQUENCE [LARGE SCALE GENOMIC DNA]</scope>
    <source>
        <strain evidence="8">PG1-Ca6</strain>
    </source>
</reference>
<dbReference type="GO" id="GO:0001530">
    <property type="term" value="F:lipopolysaccharide binding"/>
    <property type="evidence" value="ECO:0007669"/>
    <property type="project" value="TreeGrafter"/>
</dbReference>
<dbReference type="GO" id="GO:0015920">
    <property type="term" value="P:lipopolysaccharide transport"/>
    <property type="evidence" value="ECO:0007669"/>
    <property type="project" value="TreeGrafter"/>
</dbReference>
<dbReference type="PANTHER" id="PTHR38098:SF1">
    <property type="entry name" value="LPS-ASSEMBLY LIPOPROTEIN LPTE"/>
    <property type="match status" value="1"/>
</dbReference>
<accession>A0A0C5J3W6</accession>
<comment type="subunit">
    <text evidence="6">Component of the lipopolysaccharide transport and assembly complex. Interacts with LptD.</text>
</comment>
<dbReference type="GO" id="GO:0009279">
    <property type="term" value="C:cell outer membrane"/>
    <property type="evidence" value="ECO:0007669"/>
    <property type="project" value="UniProtKB-UniRule"/>
</dbReference>
<dbReference type="Proteomes" id="UP000061603">
    <property type="component" value="Chromosome"/>
</dbReference>
<gene>
    <name evidence="6" type="primary">lptE</name>
    <name evidence="7" type="ORF">PG1C_11740</name>
</gene>
<keyword evidence="2 6" id="KW-0472">Membrane</keyword>
<comment type="similarity">
    <text evidence="6">Belongs to the LptE lipoprotein family.</text>
</comment>
<evidence type="ECO:0000256" key="5">
    <source>
        <dbReference type="ARBA" id="ARBA00023288"/>
    </source>
</evidence>
<dbReference type="InterPro" id="IPR007485">
    <property type="entry name" value="LPS_assembly_LptE"/>
</dbReference>
<dbReference type="HAMAP" id="MF_01186">
    <property type="entry name" value="LPS_assembly_LptE"/>
    <property type="match status" value="1"/>
</dbReference>
<evidence type="ECO:0000256" key="6">
    <source>
        <dbReference type="HAMAP-Rule" id="MF_01186"/>
    </source>
</evidence>
<evidence type="ECO:0000256" key="3">
    <source>
        <dbReference type="ARBA" id="ARBA00023139"/>
    </source>
</evidence>
<evidence type="ECO:0000256" key="2">
    <source>
        <dbReference type="ARBA" id="ARBA00023136"/>
    </source>
</evidence>
<keyword evidence="1" id="KW-0732">Signal</keyword>
<keyword evidence="4 6" id="KW-0998">Cell outer membrane</keyword>
<comment type="function">
    <text evidence="6">Together with LptD, is involved in the assembly of lipopolysaccharide (LPS) at the surface of the outer membrane. Required for the proper assembly of LptD. Binds LPS and may serve as the LPS recognition site at the outer membrane.</text>
</comment>
<dbReference type="PANTHER" id="PTHR38098">
    <property type="entry name" value="LPS-ASSEMBLY LIPOPROTEIN LPTE"/>
    <property type="match status" value="1"/>
</dbReference>
<evidence type="ECO:0000313" key="7">
    <source>
        <dbReference type="EMBL" id="AJP49637.1"/>
    </source>
</evidence>
<keyword evidence="3" id="KW-0564">Palmitate</keyword>
<proteinExistence type="inferred from homology"/>
<dbReference type="Gene3D" id="3.30.160.150">
    <property type="entry name" value="Lipoprotein like domain"/>
    <property type="match status" value="1"/>
</dbReference>
<dbReference type="KEGG" id="rbu:PG1C_11740"/>
<keyword evidence="5" id="KW-0449">Lipoprotein</keyword>